<dbReference type="EMBL" id="CZAO01000017">
    <property type="protein sequence ID" value="CUQ12381.1"/>
    <property type="molecule type" value="Genomic_DNA"/>
</dbReference>
<evidence type="ECO:0000313" key="4">
    <source>
        <dbReference type="Proteomes" id="UP000095766"/>
    </source>
</evidence>
<reference evidence="3 4" key="1">
    <citation type="submission" date="2015-09" db="EMBL/GenBank/DDBJ databases">
        <authorList>
            <consortium name="Pathogen Informatics"/>
        </authorList>
    </citation>
    <scope>NUCLEOTIDE SEQUENCE [LARGE SCALE GENOMIC DNA]</scope>
    <source>
        <strain evidence="1 3">2789STDY5834847</strain>
        <strain evidence="2 4">2789STDY5834898</strain>
    </source>
</reference>
<dbReference type="AlphaFoldDB" id="A0A174NJH3"/>
<evidence type="ECO:0000313" key="1">
    <source>
        <dbReference type="EMBL" id="CUO70000.1"/>
    </source>
</evidence>
<organism evidence="1 3">
    <name type="scientific">Bacteroides uniformis</name>
    <dbReference type="NCBI Taxonomy" id="820"/>
    <lineage>
        <taxon>Bacteria</taxon>
        <taxon>Pseudomonadati</taxon>
        <taxon>Bacteroidota</taxon>
        <taxon>Bacteroidia</taxon>
        <taxon>Bacteroidales</taxon>
        <taxon>Bacteroidaceae</taxon>
        <taxon>Bacteroides</taxon>
    </lineage>
</organism>
<dbReference type="Proteomes" id="UP000095766">
    <property type="component" value="Unassembled WGS sequence"/>
</dbReference>
<evidence type="ECO:0000313" key="3">
    <source>
        <dbReference type="Proteomes" id="UP000095614"/>
    </source>
</evidence>
<dbReference type="Proteomes" id="UP000095614">
    <property type="component" value="Unassembled WGS sequence"/>
</dbReference>
<accession>A0A174NJH3</accession>
<sequence length="29" mass="3631">MRLKFIACKYTVFIPFRILARNIFFFFIN</sequence>
<gene>
    <name evidence="1" type="ORF">ERS852462_01269</name>
    <name evidence="2" type="ORF">ERS852510_03234</name>
</gene>
<evidence type="ECO:0000313" key="2">
    <source>
        <dbReference type="EMBL" id="CUQ12381.1"/>
    </source>
</evidence>
<protein>
    <submittedName>
        <fullName evidence="1">Uncharacterized protein</fullName>
    </submittedName>
</protein>
<name>A0A174NJH3_BACUN</name>
<dbReference type="EMBL" id="CZAF01000003">
    <property type="protein sequence ID" value="CUO70000.1"/>
    <property type="molecule type" value="Genomic_DNA"/>
</dbReference>
<proteinExistence type="predicted"/>